<gene>
    <name evidence="7" type="ORF">SAMN05216555_10525</name>
</gene>
<dbReference type="OrthoDB" id="9807790at2"/>
<dbReference type="PANTHER" id="PTHR22683:SF1">
    <property type="entry name" value="TYPE VII SECRETION SYSTEM PROTEIN ESSC"/>
    <property type="match status" value="1"/>
</dbReference>
<evidence type="ECO:0000256" key="5">
    <source>
        <dbReference type="SAM" id="MobiDB-lite"/>
    </source>
</evidence>
<dbReference type="GO" id="GO:0005524">
    <property type="term" value="F:ATP binding"/>
    <property type="evidence" value="ECO:0007669"/>
    <property type="project" value="UniProtKB-UniRule"/>
</dbReference>
<sequence>MPFHCTLVRGPFSAVRQEAVELTVEIDDGGPGAAVQAAVAVGFGTGELTVCGRPLSSLAVGRPPLLPGAVLVDGGGTDGPVPGARPSASTGLHLLVHSGPGAGVVVPLERGRYSIGRGNCSIPVADPEMSRLHAVLTVSETSVSLRDGGSSNGTKVNGRRIRTAVVSTDSLILCGTSLMTIVFDSSARASTLEAAGTTTGSPLRVPHRPSPAGRLNLLLMAGLPLLLGLVLAITTGTWMFLAFTGISAVALLVPLASGRKERRTFKSALQAAVSNDTERRQRAAPSAAEIVLAASSGPAGQSGPGQTSEHASETRDPGGVGLRIGTGHQAARIELDPQDPAFSAPVLRHAPVTLDPSLRDITVAGPQAKTAGLFNFLLMQLAAYPSAASFPVVVMGPAGLLPLSARFLPKTVLHSDRDAAQKAVSGSAGAGFLFLPEPLERSDAPLLEAALAAGWTVFRRLENTDHCATIDHRATNDHRATIELGHGAALLRCGESRLSFDADLVAADVFDSFCRLIGTSTPPTKGTARTLTGLPGRCSLADLVPWDPPSILGRWQESKESKALQAVIGRGTQGTRSLDLVDDGPHLLIAGTTGAGKSELLRTIVTSLSLAHSPERVTFLFVDFKGGSGLGPLAALPHCVGLLTDLKQRGVDRTLASLRAEIRWREGLLAAAGVEDLASYRMEARRQNQDSPGRRTRYRPLPWLVVVVDEFRMLIEDSPSALAELMRIATVGRSLGIHLIMATQRPQGAISSDIRANVTTSIALRVQSEMESRDVINSPLAAAIPISMPGRAYLSRGVEECELFQTASLSGAAENTPARTVIAQEAVLALEKGAPKYRALESTTAGSGRSAGAEGAVDTGSAGTCAPAVEAIRTAWSGLEETQPRRPVAAELPESLLPEDAGGPDGRHATALPLAAFLGVVDLPDRQCTGPLFWHPALQGHLALLGPPGSGVEGACLAISSRLLLADHEVHCYVLDGDGSFPGTALPGRVGAIVTPQEPLRAVRVAERIAAEVAARQAGGGKHVPLLLVITAWGSWLALLRAGPLAWAEDLIHGISRDGPKSGIHLLVTGDRELTTSRLYGSLPNRAYFPCGSTEESRAAWPRFALPEPLTGRALVAGPYLGEGLAEAQFVVPSKEASWPYGKAAEPEHRAFRVQALPRRILPGDVVSRALPPVPRASNGATVPSVLLGLGGDELEPVVVSLPPGGVVLVLGHRGTGKSNFLDILPLLNPDIHWLRAPSGSDPAGFCAELHGIAGAGFLAPGGIALIDDVDRLGSEAADLAAALPSLGVSVIATAAYGEPFIQRLPLASQARNEGRGILLSPRHPADGDLFGFRVEAGPNVPGRAVLIQDGESQTFQIPVAEPGRVAA</sequence>
<dbReference type="RefSeq" id="WP_074588167.1">
    <property type="nucleotide sequence ID" value="NZ_FNEI01000005.1"/>
</dbReference>
<dbReference type="InterPro" id="IPR050206">
    <property type="entry name" value="FtsK/SpoIIIE/SftA"/>
</dbReference>
<feature type="binding site" evidence="4">
    <location>
        <begin position="591"/>
        <end position="598"/>
    </location>
    <ligand>
        <name>ATP</name>
        <dbReference type="ChEBI" id="CHEBI:30616"/>
    </ligand>
</feature>
<dbReference type="PANTHER" id="PTHR22683">
    <property type="entry name" value="SPORULATION PROTEIN RELATED"/>
    <property type="match status" value="1"/>
</dbReference>
<dbReference type="CDD" id="cd00060">
    <property type="entry name" value="FHA"/>
    <property type="match status" value="1"/>
</dbReference>
<evidence type="ECO:0000256" key="2">
    <source>
        <dbReference type="ARBA" id="ARBA00022741"/>
    </source>
</evidence>
<organism evidence="7 8">
    <name type="scientific">Arthrobacter cupressi</name>
    <dbReference type="NCBI Taxonomy" id="1045773"/>
    <lineage>
        <taxon>Bacteria</taxon>
        <taxon>Bacillati</taxon>
        <taxon>Actinomycetota</taxon>
        <taxon>Actinomycetes</taxon>
        <taxon>Micrococcales</taxon>
        <taxon>Micrococcaceae</taxon>
        <taxon>Arthrobacter</taxon>
    </lineage>
</organism>
<protein>
    <submittedName>
        <fullName evidence="7">DNA segregation ATPase FtsK/SpoIIIE, S-DNA-T family</fullName>
    </submittedName>
</protein>
<dbReference type="Gene3D" id="3.40.50.300">
    <property type="entry name" value="P-loop containing nucleotide triphosphate hydrolases"/>
    <property type="match status" value="2"/>
</dbReference>
<evidence type="ECO:0000256" key="3">
    <source>
        <dbReference type="ARBA" id="ARBA00022840"/>
    </source>
</evidence>
<dbReference type="EMBL" id="FNEI01000005">
    <property type="protein sequence ID" value="SDI86194.1"/>
    <property type="molecule type" value="Genomic_DNA"/>
</dbReference>
<feature type="compositionally biased region" description="Low complexity" evidence="5">
    <location>
        <begin position="841"/>
        <end position="856"/>
    </location>
</feature>
<evidence type="ECO:0000256" key="1">
    <source>
        <dbReference type="ARBA" id="ARBA00022553"/>
    </source>
</evidence>
<evidence type="ECO:0000313" key="7">
    <source>
        <dbReference type="EMBL" id="SDI86194.1"/>
    </source>
</evidence>
<feature type="transmembrane region" description="Helical" evidence="6">
    <location>
        <begin position="239"/>
        <end position="257"/>
    </location>
</feature>
<dbReference type="InterPro" id="IPR000253">
    <property type="entry name" value="FHA_dom"/>
</dbReference>
<dbReference type="InterPro" id="IPR027417">
    <property type="entry name" value="P-loop_NTPase"/>
</dbReference>
<dbReference type="PROSITE" id="PS50006">
    <property type="entry name" value="FHA_DOMAIN"/>
    <property type="match status" value="1"/>
</dbReference>
<dbReference type="PROSITE" id="PS50901">
    <property type="entry name" value="FTSK"/>
    <property type="match status" value="1"/>
</dbReference>
<evidence type="ECO:0000256" key="6">
    <source>
        <dbReference type="SAM" id="Phobius"/>
    </source>
</evidence>
<feature type="region of interest" description="Disordered" evidence="5">
    <location>
        <begin position="295"/>
        <end position="322"/>
    </location>
</feature>
<proteinExistence type="predicted"/>
<feature type="transmembrane region" description="Helical" evidence="6">
    <location>
        <begin position="215"/>
        <end position="233"/>
    </location>
</feature>
<keyword evidence="6" id="KW-0812">Transmembrane</keyword>
<dbReference type="Proteomes" id="UP000182130">
    <property type="component" value="Unassembled WGS sequence"/>
</dbReference>
<keyword evidence="1" id="KW-0597">Phosphoprotein</keyword>
<evidence type="ECO:0000313" key="8">
    <source>
        <dbReference type="Proteomes" id="UP000182130"/>
    </source>
</evidence>
<name>A0A1G8P0Y3_9MICC</name>
<dbReference type="Pfam" id="PF00498">
    <property type="entry name" value="FHA"/>
    <property type="match status" value="1"/>
</dbReference>
<dbReference type="CDD" id="cd01127">
    <property type="entry name" value="TrwB_TraG_TraD_VirD4"/>
    <property type="match status" value="1"/>
</dbReference>
<dbReference type="InterPro" id="IPR008984">
    <property type="entry name" value="SMAD_FHA_dom_sf"/>
</dbReference>
<dbReference type="GO" id="GO:0003677">
    <property type="term" value="F:DNA binding"/>
    <property type="evidence" value="ECO:0007669"/>
    <property type="project" value="InterPro"/>
</dbReference>
<dbReference type="STRING" id="1045773.SAMN05216555_10525"/>
<keyword evidence="2 4" id="KW-0547">Nucleotide-binding</keyword>
<dbReference type="SMART" id="SM00382">
    <property type="entry name" value="AAA"/>
    <property type="match status" value="3"/>
</dbReference>
<feature type="region of interest" description="Disordered" evidence="5">
    <location>
        <begin position="841"/>
        <end position="860"/>
    </location>
</feature>
<dbReference type="Gene3D" id="2.60.200.20">
    <property type="match status" value="1"/>
</dbReference>
<accession>A0A1G8P0Y3</accession>
<evidence type="ECO:0000256" key="4">
    <source>
        <dbReference type="PROSITE-ProRule" id="PRU00289"/>
    </source>
</evidence>
<dbReference type="InterPro" id="IPR002543">
    <property type="entry name" value="FtsK_dom"/>
</dbReference>
<feature type="compositionally biased region" description="Low complexity" evidence="5">
    <location>
        <begin position="295"/>
        <end position="306"/>
    </location>
</feature>
<keyword evidence="6" id="KW-0472">Membrane</keyword>
<dbReference type="SUPFAM" id="SSF52540">
    <property type="entry name" value="P-loop containing nucleoside triphosphate hydrolases"/>
    <property type="match status" value="2"/>
</dbReference>
<keyword evidence="8" id="KW-1185">Reference proteome</keyword>
<dbReference type="InterPro" id="IPR003593">
    <property type="entry name" value="AAA+_ATPase"/>
</dbReference>
<keyword evidence="3 4" id="KW-0067">ATP-binding</keyword>
<dbReference type="Pfam" id="PF01580">
    <property type="entry name" value="FtsK_SpoIIIE"/>
    <property type="match status" value="1"/>
</dbReference>
<reference evidence="8" key="1">
    <citation type="submission" date="2016-10" db="EMBL/GenBank/DDBJ databases">
        <authorList>
            <person name="Varghese N."/>
            <person name="Submissions S."/>
        </authorList>
    </citation>
    <scope>NUCLEOTIDE SEQUENCE [LARGE SCALE GENOMIC DNA]</scope>
    <source>
        <strain evidence="8">CGMCC 1.10783</strain>
    </source>
</reference>
<dbReference type="SUPFAM" id="SSF49879">
    <property type="entry name" value="SMAD/FHA domain"/>
    <property type="match status" value="1"/>
</dbReference>
<dbReference type="SMART" id="SM00240">
    <property type="entry name" value="FHA"/>
    <property type="match status" value="1"/>
</dbReference>
<keyword evidence="6" id="KW-1133">Transmembrane helix</keyword>